<keyword evidence="1" id="KW-1133">Transmembrane helix</keyword>
<dbReference type="GeneID" id="63754114"/>
<dbReference type="EMBL" id="KV878213">
    <property type="protein sequence ID" value="OJJ34136.1"/>
    <property type="molecule type" value="Genomic_DNA"/>
</dbReference>
<reference evidence="3" key="1">
    <citation type="journal article" date="2017" name="Genome Biol.">
        <title>Comparative genomics reveals high biological diversity and specific adaptations in the industrially and medically important fungal genus Aspergillus.</title>
        <authorList>
            <person name="de Vries R.P."/>
            <person name="Riley R."/>
            <person name="Wiebenga A."/>
            <person name="Aguilar-Osorio G."/>
            <person name="Amillis S."/>
            <person name="Uchima C.A."/>
            <person name="Anderluh G."/>
            <person name="Asadollahi M."/>
            <person name="Askin M."/>
            <person name="Barry K."/>
            <person name="Battaglia E."/>
            <person name="Bayram O."/>
            <person name="Benocci T."/>
            <person name="Braus-Stromeyer S.A."/>
            <person name="Caldana C."/>
            <person name="Canovas D."/>
            <person name="Cerqueira G.C."/>
            <person name="Chen F."/>
            <person name="Chen W."/>
            <person name="Choi C."/>
            <person name="Clum A."/>
            <person name="Dos Santos R.A."/>
            <person name="Damasio A.R."/>
            <person name="Diallinas G."/>
            <person name="Emri T."/>
            <person name="Fekete E."/>
            <person name="Flipphi M."/>
            <person name="Freyberg S."/>
            <person name="Gallo A."/>
            <person name="Gournas C."/>
            <person name="Habgood R."/>
            <person name="Hainaut M."/>
            <person name="Harispe M.L."/>
            <person name="Henrissat B."/>
            <person name="Hilden K.S."/>
            <person name="Hope R."/>
            <person name="Hossain A."/>
            <person name="Karabika E."/>
            <person name="Karaffa L."/>
            <person name="Karanyi Z."/>
            <person name="Krasevec N."/>
            <person name="Kuo A."/>
            <person name="Kusch H."/>
            <person name="LaButti K."/>
            <person name="Lagendijk E.L."/>
            <person name="Lapidus A."/>
            <person name="Levasseur A."/>
            <person name="Lindquist E."/>
            <person name="Lipzen A."/>
            <person name="Logrieco A.F."/>
            <person name="MacCabe A."/>
            <person name="Maekelae M.R."/>
            <person name="Malavazi I."/>
            <person name="Melin P."/>
            <person name="Meyer V."/>
            <person name="Mielnichuk N."/>
            <person name="Miskei M."/>
            <person name="Molnar A.P."/>
            <person name="Mule G."/>
            <person name="Ngan C.Y."/>
            <person name="Orejas M."/>
            <person name="Orosz E."/>
            <person name="Ouedraogo J.P."/>
            <person name="Overkamp K.M."/>
            <person name="Park H.-S."/>
            <person name="Perrone G."/>
            <person name="Piumi F."/>
            <person name="Punt P.J."/>
            <person name="Ram A.F."/>
            <person name="Ramon A."/>
            <person name="Rauscher S."/>
            <person name="Record E."/>
            <person name="Riano-Pachon D.M."/>
            <person name="Robert V."/>
            <person name="Roehrig J."/>
            <person name="Ruller R."/>
            <person name="Salamov A."/>
            <person name="Salih N.S."/>
            <person name="Samson R.A."/>
            <person name="Sandor E."/>
            <person name="Sanguinetti M."/>
            <person name="Schuetze T."/>
            <person name="Sepcic K."/>
            <person name="Shelest E."/>
            <person name="Sherlock G."/>
            <person name="Sophianopoulou V."/>
            <person name="Squina F.M."/>
            <person name="Sun H."/>
            <person name="Susca A."/>
            <person name="Todd R.B."/>
            <person name="Tsang A."/>
            <person name="Unkles S.E."/>
            <person name="van de Wiele N."/>
            <person name="van Rossen-Uffink D."/>
            <person name="Oliveira J.V."/>
            <person name="Vesth T.C."/>
            <person name="Visser J."/>
            <person name="Yu J.-H."/>
            <person name="Zhou M."/>
            <person name="Andersen M.R."/>
            <person name="Archer D.B."/>
            <person name="Baker S.E."/>
            <person name="Benoit I."/>
            <person name="Brakhage A.A."/>
            <person name="Braus G.H."/>
            <person name="Fischer R."/>
            <person name="Frisvad J.C."/>
            <person name="Goldman G.H."/>
            <person name="Houbraken J."/>
            <person name="Oakley B."/>
            <person name="Pocsi I."/>
            <person name="Scazzocchio C."/>
            <person name="Seiboth B."/>
            <person name="vanKuyk P.A."/>
            <person name="Wortman J."/>
            <person name="Dyer P.S."/>
            <person name="Grigoriev I.V."/>
        </authorList>
    </citation>
    <scope>NUCLEOTIDE SEQUENCE [LARGE SCALE GENOMIC DNA]</scope>
    <source>
        <strain evidence="3">DTO 134E9</strain>
    </source>
</reference>
<dbReference type="AlphaFoldDB" id="A0A1L9RGS3"/>
<organism evidence="2 3">
    <name type="scientific">Aspergillus wentii DTO 134E9</name>
    <dbReference type="NCBI Taxonomy" id="1073089"/>
    <lineage>
        <taxon>Eukaryota</taxon>
        <taxon>Fungi</taxon>
        <taxon>Dikarya</taxon>
        <taxon>Ascomycota</taxon>
        <taxon>Pezizomycotina</taxon>
        <taxon>Eurotiomycetes</taxon>
        <taxon>Eurotiomycetidae</taxon>
        <taxon>Eurotiales</taxon>
        <taxon>Aspergillaceae</taxon>
        <taxon>Aspergillus</taxon>
        <taxon>Aspergillus subgen. Cremei</taxon>
    </lineage>
</organism>
<feature type="transmembrane region" description="Helical" evidence="1">
    <location>
        <begin position="124"/>
        <end position="141"/>
    </location>
</feature>
<evidence type="ECO:0000313" key="2">
    <source>
        <dbReference type="EMBL" id="OJJ34136.1"/>
    </source>
</evidence>
<feature type="transmembrane region" description="Helical" evidence="1">
    <location>
        <begin position="39"/>
        <end position="61"/>
    </location>
</feature>
<sequence length="146" mass="16756">MLHVRGYVLEPFGVCSWLGKVTCCCFLFLTMYGLHNTPFLFFLLILTRLALFLTLIIPLSVLDTFDVQMSLIEHPLALSDMLFACLTQRIASQVVDNIPPCPFFLFLFSTPCILDSFPQNEYPHLQFVFFFLSGLLLSYMVDRIVV</sequence>
<gene>
    <name evidence="2" type="ORF">ASPWEDRAFT_561306</name>
</gene>
<dbReference type="Proteomes" id="UP000184383">
    <property type="component" value="Unassembled WGS sequence"/>
</dbReference>
<protein>
    <submittedName>
        <fullName evidence="2">Uncharacterized protein</fullName>
    </submittedName>
</protein>
<evidence type="ECO:0000313" key="3">
    <source>
        <dbReference type="Proteomes" id="UP000184383"/>
    </source>
</evidence>
<evidence type="ECO:0000256" key="1">
    <source>
        <dbReference type="SAM" id="Phobius"/>
    </source>
</evidence>
<name>A0A1L9RGS3_ASPWE</name>
<feature type="transmembrane region" description="Helical" evidence="1">
    <location>
        <begin position="12"/>
        <end position="32"/>
    </location>
</feature>
<proteinExistence type="predicted"/>
<keyword evidence="1" id="KW-0472">Membrane</keyword>
<keyword evidence="1" id="KW-0812">Transmembrane</keyword>
<keyword evidence="3" id="KW-1185">Reference proteome</keyword>
<dbReference type="RefSeq" id="XP_040687812.1">
    <property type="nucleotide sequence ID" value="XM_040838266.1"/>
</dbReference>
<dbReference type="VEuPathDB" id="FungiDB:ASPWEDRAFT_561306"/>
<accession>A0A1L9RGS3</accession>